<dbReference type="PANTHER" id="PTHR23407">
    <property type="entry name" value="ATPASE INHIBITOR/5-FORMYLTETRAHYDROFOLATE CYCLO-LIGASE"/>
    <property type="match status" value="1"/>
</dbReference>
<dbReference type="PIRSF" id="PIRSF006806">
    <property type="entry name" value="FTHF_cligase"/>
    <property type="match status" value="1"/>
</dbReference>
<evidence type="ECO:0000256" key="2">
    <source>
        <dbReference type="ARBA" id="ARBA00022741"/>
    </source>
</evidence>
<proteinExistence type="inferred from homology"/>
<comment type="caution">
    <text evidence="5">The sequence shown here is derived from an EMBL/GenBank/DDBJ whole genome shotgun (WGS) entry which is preliminary data.</text>
</comment>
<dbReference type="GO" id="GO:0030272">
    <property type="term" value="F:5-formyltetrahydrofolate cyclo-ligase activity"/>
    <property type="evidence" value="ECO:0007669"/>
    <property type="project" value="UniProtKB-EC"/>
</dbReference>
<dbReference type="InterPro" id="IPR024185">
    <property type="entry name" value="FTHF_cligase-like_sf"/>
</dbReference>
<dbReference type="Pfam" id="PF01812">
    <property type="entry name" value="5-FTHF_cyc-lig"/>
    <property type="match status" value="1"/>
</dbReference>
<sequence length="189" mass="21910">MNKSELRKFYLSKRNEFSLEEIEQMSHSILENLKKMPIWDNQNFHIFKSILNKNEVQTSEILDYLFEENKTILVPKVMENQLISCQLNECTEWTKGKFNVPEPLHCHEFPDNKIDVVFVPMLICDKQGNRIGYGGGFYDRFLANCSASTLKIGLNFFSPISETIDKESFDIPLDYCVTPTEIVSFSSTS</sequence>
<dbReference type="Proteomes" id="UP001549146">
    <property type="component" value="Unassembled WGS sequence"/>
</dbReference>
<name>A0ABV2LPW0_9FLAO</name>
<evidence type="ECO:0000313" key="5">
    <source>
        <dbReference type="EMBL" id="MET3730611.1"/>
    </source>
</evidence>
<reference evidence="5 6" key="1">
    <citation type="submission" date="2024-06" db="EMBL/GenBank/DDBJ databases">
        <title>Genomic Encyclopedia of Type Strains, Phase IV (KMG-IV): sequencing the most valuable type-strain genomes for metagenomic binning, comparative biology and taxonomic classification.</title>
        <authorList>
            <person name="Goeker M."/>
        </authorList>
    </citation>
    <scope>NUCLEOTIDE SEQUENCE [LARGE SCALE GENOMIC DNA]</scope>
    <source>
        <strain evidence="5 6">DSM 29388</strain>
    </source>
</reference>
<dbReference type="InterPro" id="IPR002698">
    <property type="entry name" value="FTHF_cligase"/>
</dbReference>
<comment type="similarity">
    <text evidence="1 4">Belongs to the 5-formyltetrahydrofolate cyclo-ligase family.</text>
</comment>
<keyword evidence="4" id="KW-0460">Magnesium</keyword>
<protein>
    <recommendedName>
        <fullName evidence="4">5-formyltetrahydrofolate cyclo-ligase</fullName>
        <ecNumber evidence="4">6.3.3.2</ecNumber>
    </recommendedName>
</protein>
<keyword evidence="5" id="KW-0436">Ligase</keyword>
<accession>A0ABV2LPW0</accession>
<comment type="cofactor">
    <cofactor evidence="4">
        <name>Mg(2+)</name>
        <dbReference type="ChEBI" id="CHEBI:18420"/>
    </cofactor>
</comment>
<organism evidence="5 6">
    <name type="scientific">Moheibacter stercoris</name>
    <dbReference type="NCBI Taxonomy" id="1628251"/>
    <lineage>
        <taxon>Bacteria</taxon>
        <taxon>Pseudomonadati</taxon>
        <taxon>Bacteroidota</taxon>
        <taxon>Flavobacteriia</taxon>
        <taxon>Flavobacteriales</taxon>
        <taxon>Weeksellaceae</taxon>
        <taxon>Moheibacter</taxon>
    </lineage>
</organism>
<comment type="catalytic activity">
    <reaction evidence="4">
        <text>(6S)-5-formyl-5,6,7,8-tetrahydrofolate + ATP = (6R)-5,10-methenyltetrahydrofolate + ADP + phosphate</text>
        <dbReference type="Rhea" id="RHEA:10488"/>
        <dbReference type="ChEBI" id="CHEBI:30616"/>
        <dbReference type="ChEBI" id="CHEBI:43474"/>
        <dbReference type="ChEBI" id="CHEBI:57455"/>
        <dbReference type="ChEBI" id="CHEBI:57457"/>
        <dbReference type="ChEBI" id="CHEBI:456216"/>
        <dbReference type="EC" id="6.3.3.2"/>
    </reaction>
</comment>
<keyword evidence="2 4" id="KW-0547">Nucleotide-binding</keyword>
<dbReference type="NCBIfam" id="TIGR02727">
    <property type="entry name" value="MTHFS_bact"/>
    <property type="match status" value="1"/>
</dbReference>
<keyword evidence="6" id="KW-1185">Reference proteome</keyword>
<dbReference type="InterPro" id="IPR037171">
    <property type="entry name" value="NagB/RpiA_transferase-like"/>
</dbReference>
<dbReference type="EC" id="6.3.3.2" evidence="4"/>
<dbReference type="Gene3D" id="3.40.50.10420">
    <property type="entry name" value="NagB/RpiA/CoA transferase-like"/>
    <property type="match status" value="1"/>
</dbReference>
<dbReference type="SUPFAM" id="SSF100950">
    <property type="entry name" value="NagB/RpiA/CoA transferase-like"/>
    <property type="match status" value="1"/>
</dbReference>
<evidence type="ECO:0000256" key="4">
    <source>
        <dbReference type="RuleBase" id="RU361279"/>
    </source>
</evidence>
<evidence type="ECO:0000313" key="6">
    <source>
        <dbReference type="Proteomes" id="UP001549146"/>
    </source>
</evidence>
<keyword evidence="3 4" id="KW-0067">ATP-binding</keyword>
<dbReference type="PANTHER" id="PTHR23407:SF1">
    <property type="entry name" value="5-FORMYLTETRAHYDROFOLATE CYCLO-LIGASE"/>
    <property type="match status" value="1"/>
</dbReference>
<dbReference type="RefSeq" id="WP_354505762.1">
    <property type="nucleotide sequence ID" value="NZ_JBEPMO010000001.1"/>
</dbReference>
<evidence type="ECO:0000256" key="3">
    <source>
        <dbReference type="ARBA" id="ARBA00022840"/>
    </source>
</evidence>
<evidence type="ECO:0000256" key="1">
    <source>
        <dbReference type="ARBA" id="ARBA00010638"/>
    </source>
</evidence>
<gene>
    <name evidence="5" type="ORF">ABID46_000163</name>
</gene>
<keyword evidence="4" id="KW-0479">Metal-binding</keyword>
<dbReference type="EMBL" id="JBEPMO010000001">
    <property type="protein sequence ID" value="MET3730611.1"/>
    <property type="molecule type" value="Genomic_DNA"/>
</dbReference>